<feature type="transmembrane region" description="Helical" evidence="1">
    <location>
        <begin position="108"/>
        <end position="128"/>
    </location>
</feature>
<protein>
    <recommendedName>
        <fullName evidence="4">ATP synthase protein I</fullName>
    </recommendedName>
</protein>
<dbReference type="RefSeq" id="WP_284252599.1">
    <property type="nucleotide sequence ID" value="NZ_BAAAQO010000003.1"/>
</dbReference>
<proteinExistence type="predicted"/>
<evidence type="ECO:0000313" key="3">
    <source>
        <dbReference type="Proteomes" id="UP001157034"/>
    </source>
</evidence>
<comment type="caution">
    <text evidence="2">The sequence shown here is derived from an EMBL/GenBank/DDBJ whole genome shotgun (WGS) entry which is preliminary data.</text>
</comment>
<keyword evidence="1" id="KW-1133">Transmembrane helix</keyword>
<dbReference type="EMBL" id="BSVB01000001">
    <property type="protein sequence ID" value="GMA93683.1"/>
    <property type="molecule type" value="Genomic_DNA"/>
</dbReference>
<keyword evidence="1" id="KW-0812">Transmembrane</keyword>
<name>A0ABQ6JZL7_9MICO</name>
<accession>A0ABQ6JZL7</accession>
<dbReference type="Proteomes" id="UP001157034">
    <property type="component" value="Unassembled WGS sequence"/>
</dbReference>
<evidence type="ECO:0008006" key="4">
    <source>
        <dbReference type="Google" id="ProtNLM"/>
    </source>
</evidence>
<organism evidence="2 3">
    <name type="scientific">Pseudolysinimonas kribbensis</name>
    <dbReference type="NCBI Taxonomy" id="433641"/>
    <lineage>
        <taxon>Bacteria</taxon>
        <taxon>Bacillati</taxon>
        <taxon>Actinomycetota</taxon>
        <taxon>Actinomycetes</taxon>
        <taxon>Micrococcales</taxon>
        <taxon>Microbacteriaceae</taxon>
        <taxon>Pseudolysinimonas</taxon>
    </lineage>
</organism>
<sequence length="150" mass="15246">MSVTPILTRALRYGAFVAVAVAIGASVIGFVVAGIAGLAGGLMGAAIAFVFLGLTAVSMLVGGRVTKNDGTNPAFYAVVVGALFVKLVVFVVAALLLRSATWMNPTVFAIAAIVAVLGSLIADLIAFVRARVPYVSDVKLPGERHDDGAS</sequence>
<evidence type="ECO:0000256" key="1">
    <source>
        <dbReference type="SAM" id="Phobius"/>
    </source>
</evidence>
<keyword evidence="1" id="KW-0472">Membrane</keyword>
<evidence type="ECO:0000313" key="2">
    <source>
        <dbReference type="EMBL" id="GMA93683.1"/>
    </source>
</evidence>
<feature type="transmembrane region" description="Helical" evidence="1">
    <location>
        <begin position="42"/>
        <end position="62"/>
    </location>
</feature>
<gene>
    <name evidence="2" type="ORF">GCM10025881_05070</name>
</gene>
<reference evidence="3" key="1">
    <citation type="journal article" date="2019" name="Int. J. Syst. Evol. Microbiol.">
        <title>The Global Catalogue of Microorganisms (GCM) 10K type strain sequencing project: providing services to taxonomists for standard genome sequencing and annotation.</title>
        <authorList>
            <consortium name="The Broad Institute Genomics Platform"/>
            <consortium name="The Broad Institute Genome Sequencing Center for Infectious Disease"/>
            <person name="Wu L."/>
            <person name="Ma J."/>
        </authorList>
    </citation>
    <scope>NUCLEOTIDE SEQUENCE [LARGE SCALE GENOMIC DNA]</scope>
    <source>
        <strain evidence="3">NBRC 108894</strain>
    </source>
</reference>
<feature type="transmembrane region" description="Helical" evidence="1">
    <location>
        <begin position="12"/>
        <end position="36"/>
    </location>
</feature>
<keyword evidence="3" id="KW-1185">Reference proteome</keyword>
<feature type="transmembrane region" description="Helical" evidence="1">
    <location>
        <begin position="74"/>
        <end position="96"/>
    </location>
</feature>